<protein>
    <submittedName>
        <fullName evidence="2">MarR family winged helix-turn-helix transcriptional regulator</fullName>
    </submittedName>
</protein>
<keyword evidence="3" id="KW-1185">Reference proteome</keyword>
<dbReference type="InterPro" id="IPR036390">
    <property type="entry name" value="WH_DNA-bd_sf"/>
</dbReference>
<organism evidence="2 3">
    <name type="scientific">Steroidobacter flavus</name>
    <dbReference type="NCBI Taxonomy" id="1842136"/>
    <lineage>
        <taxon>Bacteria</taxon>
        <taxon>Pseudomonadati</taxon>
        <taxon>Pseudomonadota</taxon>
        <taxon>Gammaproteobacteria</taxon>
        <taxon>Steroidobacterales</taxon>
        <taxon>Steroidobacteraceae</taxon>
        <taxon>Steroidobacter</taxon>
    </lineage>
</organism>
<sequence length="141" mass="15752">MATSKASMSDAEYQQLADFRYALRLFLDFSARAARAAGLTPQQHQALLAIKGLSVGGQATIAMLAERLVCRHHSAVELVDRLVDSNLARRRVDPADRRRVDLVLTAKAQRILDRLSAAHLNELQALRPSLERVLRRDSPRD</sequence>
<proteinExistence type="predicted"/>
<dbReference type="PANTHER" id="PTHR33164">
    <property type="entry name" value="TRANSCRIPTIONAL REGULATOR, MARR FAMILY"/>
    <property type="match status" value="1"/>
</dbReference>
<comment type="caution">
    <text evidence="2">The sequence shown here is derived from an EMBL/GenBank/DDBJ whole genome shotgun (WGS) entry which is preliminary data.</text>
</comment>
<dbReference type="Proteomes" id="UP001595904">
    <property type="component" value="Unassembled WGS sequence"/>
</dbReference>
<dbReference type="EMBL" id="JBHSDU010000001">
    <property type="protein sequence ID" value="MFC4307865.1"/>
    <property type="molecule type" value="Genomic_DNA"/>
</dbReference>
<dbReference type="Pfam" id="PF12802">
    <property type="entry name" value="MarR_2"/>
    <property type="match status" value="1"/>
</dbReference>
<dbReference type="PROSITE" id="PS50995">
    <property type="entry name" value="HTH_MARR_2"/>
    <property type="match status" value="1"/>
</dbReference>
<dbReference type="SUPFAM" id="SSF46785">
    <property type="entry name" value="Winged helix' DNA-binding domain"/>
    <property type="match status" value="1"/>
</dbReference>
<dbReference type="PANTHER" id="PTHR33164:SF104">
    <property type="entry name" value="TRANSCRIPTIONAL REGULATORY PROTEIN"/>
    <property type="match status" value="1"/>
</dbReference>
<feature type="domain" description="HTH marR-type" evidence="1">
    <location>
        <begin position="9"/>
        <end position="141"/>
    </location>
</feature>
<dbReference type="RefSeq" id="WP_380594496.1">
    <property type="nucleotide sequence ID" value="NZ_JBHSDU010000001.1"/>
</dbReference>
<name>A0ABV8SKM6_9GAMM</name>
<dbReference type="InterPro" id="IPR036388">
    <property type="entry name" value="WH-like_DNA-bd_sf"/>
</dbReference>
<reference evidence="3" key="1">
    <citation type="journal article" date="2019" name="Int. J. Syst. Evol. Microbiol.">
        <title>The Global Catalogue of Microorganisms (GCM) 10K type strain sequencing project: providing services to taxonomists for standard genome sequencing and annotation.</title>
        <authorList>
            <consortium name="The Broad Institute Genomics Platform"/>
            <consortium name="The Broad Institute Genome Sequencing Center for Infectious Disease"/>
            <person name="Wu L."/>
            <person name="Ma J."/>
        </authorList>
    </citation>
    <scope>NUCLEOTIDE SEQUENCE [LARGE SCALE GENOMIC DNA]</scope>
    <source>
        <strain evidence="3">CGMCC 1.10759</strain>
    </source>
</reference>
<evidence type="ECO:0000313" key="2">
    <source>
        <dbReference type="EMBL" id="MFC4307865.1"/>
    </source>
</evidence>
<accession>A0ABV8SKM6</accession>
<gene>
    <name evidence="2" type="ORF">ACFPN2_02120</name>
</gene>
<evidence type="ECO:0000313" key="3">
    <source>
        <dbReference type="Proteomes" id="UP001595904"/>
    </source>
</evidence>
<evidence type="ECO:0000259" key="1">
    <source>
        <dbReference type="PROSITE" id="PS50995"/>
    </source>
</evidence>
<dbReference type="InterPro" id="IPR000835">
    <property type="entry name" value="HTH_MarR-typ"/>
</dbReference>
<dbReference type="SMART" id="SM00347">
    <property type="entry name" value="HTH_MARR"/>
    <property type="match status" value="1"/>
</dbReference>
<dbReference type="InterPro" id="IPR039422">
    <property type="entry name" value="MarR/SlyA-like"/>
</dbReference>
<dbReference type="Gene3D" id="1.10.10.10">
    <property type="entry name" value="Winged helix-like DNA-binding domain superfamily/Winged helix DNA-binding domain"/>
    <property type="match status" value="1"/>
</dbReference>